<dbReference type="GO" id="GO:0003676">
    <property type="term" value="F:nucleic acid binding"/>
    <property type="evidence" value="ECO:0007669"/>
    <property type="project" value="InterPro"/>
</dbReference>
<evidence type="ECO:0000313" key="5">
    <source>
        <dbReference type="EMBL" id="KFB41818.1"/>
    </source>
</evidence>
<name>A0A084VV24_ANOSI</name>
<evidence type="ECO:0000256" key="2">
    <source>
        <dbReference type="ARBA" id="ARBA00022806"/>
    </source>
</evidence>
<dbReference type="Proteomes" id="UP000030765">
    <property type="component" value="Unassembled WGS sequence"/>
</dbReference>
<dbReference type="VEuPathDB" id="VectorBase:ASIC009655"/>
<dbReference type="STRING" id="74873.A0A084VV24"/>
<evidence type="ECO:0000256" key="3">
    <source>
        <dbReference type="SAM" id="MobiDB-lite"/>
    </source>
</evidence>
<evidence type="ECO:0000313" key="7">
    <source>
        <dbReference type="Proteomes" id="UP000030765"/>
    </source>
</evidence>
<keyword evidence="2" id="KW-0347">Helicase</keyword>
<evidence type="ECO:0000256" key="1">
    <source>
        <dbReference type="ARBA" id="ARBA00022801"/>
    </source>
</evidence>
<protein>
    <submittedName>
        <fullName evidence="5">AGAP008578-PA-like protein</fullName>
    </submittedName>
</protein>
<reference evidence="6" key="2">
    <citation type="submission" date="2020-05" db="UniProtKB">
        <authorList>
            <consortium name="EnsemblMetazoa"/>
        </authorList>
    </citation>
    <scope>IDENTIFICATION</scope>
</reference>
<dbReference type="GO" id="GO:0010468">
    <property type="term" value="P:regulation of gene expression"/>
    <property type="evidence" value="ECO:0007669"/>
    <property type="project" value="UniProtKB-ARBA"/>
</dbReference>
<dbReference type="GO" id="GO:0004386">
    <property type="term" value="F:helicase activity"/>
    <property type="evidence" value="ECO:0007669"/>
    <property type="project" value="UniProtKB-KW"/>
</dbReference>
<evidence type="ECO:0000259" key="4">
    <source>
        <dbReference type="PROSITE" id="PS51192"/>
    </source>
</evidence>
<dbReference type="OrthoDB" id="196131at2759"/>
<dbReference type="PROSITE" id="PS51192">
    <property type="entry name" value="HELICASE_ATP_BIND_1"/>
    <property type="match status" value="1"/>
</dbReference>
<dbReference type="GO" id="GO:0016787">
    <property type="term" value="F:hydrolase activity"/>
    <property type="evidence" value="ECO:0007669"/>
    <property type="project" value="UniProtKB-KW"/>
</dbReference>
<dbReference type="EMBL" id="KE525157">
    <property type="protein sequence ID" value="KFB41818.1"/>
    <property type="molecule type" value="Genomic_DNA"/>
</dbReference>
<dbReference type="InterPro" id="IPR011545">
    <property type="entry name" value="DEAD/DEAH_box_helicase_dom"/>
</dbReference>
<feature type="compositionally biased region" description="Acidic residues" evidence="3">
    <location>
        <begin position="324"/>
        <end position="334"/>
    </location>
</feature>
<dbReference type="InterPro" id="IPR027417">
    <property type="entry name" value="P-loop_NTPase"/>
</dbReference>
<keyword evidence="2" id="KW-0547">Nucleotide-binding</keyword>
<dbReference type="AlphaFoldDB" id="A0A084VV24"/>
<keyword evidence="1" id="KW-0378">Hydrolase</keyword>
<dbReference type="EMBL" id="ATLV01017148">
    <property type="status" value="NOT_ANNOTATED_CDS"/>
    <property type="molecule type" value="Genomic_DNA"/>
</dbReference>
<dbReference type="PANTHER" id="PTHR47958">
    <property type="entry name" value="ATP-DEPENDENT RNA HELICASE DBP3"/>
    <property type="match status" value="1"/>
</dbReference>
<accession>A0A084VV24</accession>
<dbReference type="InterPro" id="IPR014001">
    <property type="entry name" value="Helicase_ATP-bd"/>
</dbReference>
<dbReference type="Pfam" id="PF00270">
    <property type="entry name" value="DEAD"/>
    <property type="match status" value="1"/>
</dbReference>
<dbReference type="Gene3D" id="3.40.50.300">
    <property type="entry name" value="P-loop containing nucleotide triphosphate hydrolases"/>
    <property type="match status" value="1"/>
</dbReference>
<dbReference type="SUPFAM" id="SSF52540">
    <property type="entry name" value="P-loop containing nucleoside triphosphate hydrolases"/>
    <property type="match status" value="1"/>
</dbReference>
<dbReference type="GO" id="GO:0005524">
    <property type="term" value="F:ATP binding"/>
    <property type="evidence" value="ECO:0007669"/>
    <property type="project" value="InterPro"/>
</dbReference>
<reference evidence="5 7" key="1">
    <citation type="journal article" date="2014" name="BMC Genomics">
        <title>Genome sequence of Anopheles sinensis provides insight into genetics basis of mosquito competence for malaria parasites.</title>
        <authorList>
            <person name="Zhou D."/>
            <person name="Zhang D."/>
            <person name="Ding G."/>
            <person name="Shi L."/>
            <person name="Hou Q."/>
            <person name="Ye Y."/>
            <person name="Xu Y."/>
            <person name="Zhou H."/>
            <person name="Xiong C."/>
            <person name="Li S."/>
            <person name="Yu J."/>
            <person name="Hong S."/>
            <person name="Yu X."/>
            <person name="Zou P."/>
            <person name="Chen C."/>
            <person name="Chang X."/>
            <person name="Wang W."/>
            <person name="Lv Y."/>
            <person name="Sun Y."/>
            <person name="Ma L."/>
            <person name="Shen B."/>
            <person name="Zhu C."/>
        </authorList>
    </citation>
    <scope>NUCLEOTIDE SEQUENCE [LARGE SCALE GENOMIC DNA]</scope>
</reference>
<sequence>MSNTVGTSRNGRHDMCHVFYYRAKDALSNLRLELPVLRKLTEEEAGIFGSDVRPFWKFPSHDDLFVGVYDEDVPLCLEGGFRQCALGEAVHQNMGKAGIFLPTPVQCYVIPILLAGRDLYMVSDPGVGNIASFVLPMVQLVLNQEILEMTVPQPYVLIISPTRQTTRKTYAEARKFAYGTAVKVCVVDSSDEAQQREMETGCHILVVTPVWLMHLRAHRNIAFRNVKAVVLYDVDTIIQLGLRTTVEYLMKDPTMPAKEHRQMIIYSRSIHGPIPKLTATYMKKPIIMYVKIYLGASQNAVQNTHRDNEPDAGGSSAANIKNEPEDDLEDQEDELVPKVENYTLGLN</sequence>
<feature type="domain" description="Helicase ATP-binding" evidence="4">
    <location>
        <begin position="110"/>
        <end position="288"/>
    </location>
</feature>
<proteinExistence type="predicted"/>
<gene>
    <name evidence="5" type="ORF">ZHAS_00009655</name>
</gene>
<dbReference type="SMART" id="SM00487">
    <property type="entry name" value="DEXDc"/>
    <property type="match status" value="1"/>
</dbReference>
<feature type="region of interest" description="Disordered" evidence="3">
    <location>
        <begin position="303"/>
        <end position="347"/>
    </location>
</feature>
<keyword evidence="2" id="KW-0067">ATP-binding</keyword>
<dbReference type="VEuPathDB" id="VectorBase:ASIS022271"/>
<dbReference type="EnsemblMetazoa" id="ASIC009655-RA">
    <property type="protein sequence ID" value="ASIC009655-PA"/>
    <property type="gene ID" value="ASIC009655"/>
</dbReference>
<evidence type="ECO:0000313" key="6">
    <source>
        <dbReference type="EnsemblMetazoa" id="ASIC009655-PA"/>
    </source>
</evidence>
<keyword evidence="7" id="KW-1185">Reference proteome</keyword>
<organism evidence="5">
    <name type="scientific">Anopheles sinensis</name>
    <name type="common">Mosquito</name>
    <dbReference type="NCBI Taxonomy" id="74873"/>
    <lineage>
        <taxon>Eukaryota</taxon>
        <taxon>Metazoa</taxon>
        <taxon>Ecdysozoa</taxon>
        <taxon>Arthropoda</taxon>
        <taxon>Hexapoda</taxon>
        <taxon>Insecta</taxon>
        <taxon>Pterygota</taxon>
        <taxon>Neoptera</taxon>
        <taxon>Endopterygota</taxon>
        <taxon>Diptera</taxon>
        <taxon>Nematocera</taxon>
        <taxon>Culicoidea</taxon>
        <taxon>Culicidae</taxon>
        <taxon>Anophelinae</taxon>
        <taxon>Anopheles</taxon>
    </lineage>
</organism>